<gene>
    <name evidence="2" type="ORF">GCM10010970_15130</name>
</gene>
<dbReference type="SUPFAM" id="SSF53850">
    <property type="entry name" value="Periplasmic binding protein-like II"/>
    <property type="match status" value="1"/>
</dbReference>
<dbReference type="Gene3D" id="3.40.190.10">
    <property type="entry name" value="Periplasmic binding protein-like II"/>
    <property type="match status" value="1"/>
</dbReference>
<keyword evidence="1" id="KW-0732">Signal</keyword>
<accession>A0ABQ2P7Z5</accession>
<comment type="caution">
    <text evidence="2">The sequence shown here is derived from an EMBL/GenBank/DDBJ whole genome shotgun (WGS) entry which is preliminary data.</text>
</comment>
<dbReference type="RefSeq" id="WP_188703677.1">
    <property type="nucleotide sequence ID" value="NZ_BMLX01000002.1"/>
</dbReference>
<dbReference type="EMBL" id="BMLX01000002">
    <property type="protein sequence ID" value="GGP20419.1"/>
    <property type="molecule type" value="Genomic_DNA"/>
</dbReference>
<name>A0ABQ2P7Z5_9NEIS</name>
<organism evidence="2 3">
    <name type="scientific">Silvimonas iriomotensis</name>
    <dbReference type="NCBI Taxonomy" id="449662"/>
    <lineage>
        <taxon>Bacteria</taxon>
        <taxon>Pseudomonadati</taxon>
        <taxon>Pseudomonadota</taxon>
        <taxon>Betaproteobacteria</taxon>
        <taxon>Neisseriales</taxon>
        <taxon>Chitinibacteraceae</taxon>
        <taxon>Silvimonas</taxon>
    </lineage>
</organism>
<reference evidence="3" key="1">
    <citation type="journal article" date="2019" name="Int. J. Syst. Evol. Microbiol.">
        <title>The Global Catalogue of Microorganisms (GCM) 10K type strain sequencing project: providing services to taxonomists for standard genome sequencing and annotation.</title>
        <authorList>
            <consortium name="The Broad Institute Genomics Platform"/>
            <consortium name="The Broad Institute Genome Sequencing Center for Infectious Disease"/>
            <person name="Wu L."/>
            <person name="Ma J."/>
        </authorList>
    </citation>
    <scope>NUCLEOTIDE SEQUENCE [LARGE SCALE GENOMIC DNA]</scope>
    <source>
        <strain evidence="3">CGMCC 1.8859</strain>
    </source>
</reference>
<evidence type="ECO:0000313" key="2">
    <source>
        <dbReference type="EMBL" id="GGP20419.1"/>
    </source>
</evidence>
<protein>
    <recommendedName>
        <fullName evidence="4">Solute-binding protein family 3/N-terminal domain-containing protein</fullName>
    </recommendedName>
</protein>
<dbReference type="Proteomes" id="UP000637267">
    <property type="component" value="Unassembled WGS sequence"/>
</dbReference>
<evidence type="ECO:0008006" key="4">
    <source>
        <dbReference type="Google" id="ProtNLM"/>
    </source>
</evidence>
<feature type="signal peptide" evidence="1">
    <location>
        <begin position="1"/>
        <end position="27"/>
    </location>
</feature>
<proteinExistence type="predicted"/>
<sequence>MSFSSSRRHIVLAAFAALTLGSGLARAAEPITILTQQDVYNDYQRFVGKRNPLTLTHFGGEGSRRDVVELVLVQQALAQGGLSRPVKLVKVDNNSDSYTRYLKEILSGNATMGGNSAWQVDLKSIDDKVYISSPLIRSGEFEAGLYTSPDNKKALAARSIEEVRGLTAVVADSWKPDVATLESLKLKQLLQTQSWDSMVGMVEKGRADVLLAPFQPTPDMSLKLGDYTLVPIPQVKVGLAGSRHLFVSRLAPHGAETYDALEKGLAKLRAKGLIEQAYRESGFFNTRTQDWKKIN</sequence>
<evidence type="ECO:0000256" key="1">
    <source>
        <dbReference type="SAM" id="SignalP"/>
    </source>
</evidence>
<keyword evidence="3" id="KW-1185">Reference proteome</keyword>
<evidence type="ECO:0000313" key="3">
    <source>
        <dbReference type="Proteomes" id="UP000637267"/>
    </source>
</evidence>
<feature type="chain" id="PRO_5046967493" description="Solute-binding protein family 3/N-terminal domain-containing protein" evidence="1">
    <location>
        <begin position="28"/>
        <end position="295"/>
    </location>
</feature>